<evidence type="ECO:0000313" key="2">
    <source>
        <dbReference type="EMBL" id="PNW79938.1"/>
    </source>
</evidence>
<feature type="compositionally biased region" description="Acidic residues" evidence="1">
    <location>
        <begin position="246"/>
        <end position="287"/>
    </location>
</feature>
<feature type="compositionally biased region" description="Low complexity" evidence="1">
    <location>
        <begin position="288"/>
        <end position="304"/>
    </location>
</feature>
<proteinExistence type="predicted"/>
<gene>
    <name evidence="2" type="ORF">CHLRE_08g373000v5</name>
</gene>
<name>A0A2K3DHC4_CHLRE</name>
<evidence type="ECO:0000256" key="1">
    <source>
        <dbReference type="SAM" id="MobiDB-lite"/>
    </source>
</evidence>
<dbReference type="GO" id="GO:0046513">
    <property type="term" value="P:ceramide biosynthetic process"/>
    <property type="evidence" value="ECO:0000318"/>
    <property type="project" value="GO_Central"/>
</dbReference>
<dbReference type="Proteomes" id="UP000006906">
    <property type="component" value="Chromosome 8"/>
</dbReference>
<dbReference type="PANTHER" id="PTHR12393">
    <property type="entry name" value="SPHINGOMYELIN PHOSPHODIESTERASE RELATED"/>
    <property type="match status" value="1"/>
</dbReference>
<dbReference type="KEGG" id="cre:CHLRE_08g373000v5"/>
<sequence>MILSKDSGSASRWGDLPNELIRAIASYLPENEVATSFKLVNQHYARSLSEFRVVRLSQPLPQWTQRNFPPRAVAGLVLASQPWPSHGFVAHWGRPEPWRCLTLPQRRRLLSLAASSGDAGSLEAALAHGGCTGFEEPAASAALAGRVSVCEKLVSREISAFRTVLLCFAAEAGHLEVCRWFWRELATMRQATTPSTGMHVDIASQACAMACRGGHEEVLSWMQGVYEQEVAEAMTRGLGEGHELEGLEPEAVEEQEGEGEEEQEEEVEEEVEVEEEEEAAAEEEQDEGQVQQQQQQQPPAQAAARSTAELAHAVDMALSAAGGGQVAWCTRWADIAGPQQYLMAALPVRAAVGCDLPGLQQLSARYSPPSAALRRVRKLAVPYYAAASPTPDWRDKVDWALQQDPLDIVEGPEAHHVVAQLLDSEVGIFRAAASFPDLHLRLQHLRSRGLPLLCAADFVKHAAAAGNAAALTWLLDQPEGQELAASAELGQAAAAAGHVPVLECLRARGLVFDIAHATAAAEACRGEALRWMAGALAEGDAAAWSGVWRCAAAAGVDLSTLRLLHERWGAAVDLDAVAKGGSVEALEWAFGLLEQEQAGPAGVAGGGTAGASVGAAAQTDGTGGDTDPAARLHGAMWAGLHAGNFATATWLLRRLLDLTGGGAIAEVGADLERRCAECKLPELVLKKAALSWLMDEAIRHKHQEERLPMKQGGLGA</sequence>
<protein>
    <submittedName>
        <fullName evidence="2">Uncharacterized protein</fullName>
    </submittedName>
</protein>
<dbReference type="AlphaFoldDB" id="A0A2K3DHC4"/>
<feature type="region of interest" description="Disordered" evidence="1">
    <location>
        <begin position="241"/>
        <end position="307"/>
    </location>
</feature>
<feature type="compositionally biased region" description="Low complexity" evidence="1">
    <location>
        <begin position="610"/>
        <end position="626"/>
    </location>
</feature>
<dbReference type="GeneID" id="66054411"/>
<dbReference type="PANTHER" id="PTHR12393:SF6">
    <property type="entry name" value="SPHINGOMYELIN PHOSPHODIESTERASE 2"/>
    <property type="match status" value="1"/>
</dbReference>
<dbReference type="RefSeq" id="XP_042922065.1">
    <property type="nucleotide sequence ID" value="XM_043065064.1"/>
</dbReference>
<dbReference type="InParanoid" id="A0A2K3DHC4"/>
<keyword evidence="3" id="KW-1185">Reference proteome</keyword>
<evidence type="ECO:0000313" key="3">
    <source>
        <dbReference type="Proteomes" id="UP000006906"/>
    </source>
</evidence>
<dbReference type="GO" id="GO:0016020">
    <property type="term" value="C:membrane"/>
    <property type="evidence" value="ECO:0000318"/>
    <property type="project" value="GO_Central"/>
</dbReference>
<reference evidence="2 3" key="1">
    <citation type="journal article" date="2007" name="Science">
        <title>The Chlamydomonas genome reveals the evolution of key animal and plant functions.</title>
        <authorList>
            <person name="Merchant S.S."/>
            <person name="Prochnik S.E."/>
            <person name="Vallon O."/>
            <person name="Harris E.H."/>
            <person name="Karpowicz S.J."/>
            <person name="Witman G.B."/>
            <person name="Terry A."/>
            <person name="Salamov A."/>
            <person name="Fritz-Laylin L.K."/>
            <person name="Marechal-Drouard L."/>
            <person name="Marshall W.F."/>
            <person name="Qu L.H."/>
            <person name="Nelson D.R."/>
            <person name="Sanderfoot A.A."/>
            <person name="Spalding M.H."/>
            <person name="Kapitonov V.V."/>
            <person name="Ren Q."/>
            <person name="Ferris P."/>
            <person name="Lindquist E."/>
            <person name="Shapiro H."/>
            <person name="Lucas S.M."/>
            <person name="Grimwood J."/>
            <person name="Schmutz J."/>
            <person name="Cardol P."/>
            <person name="Cerutti H."/>
            <person name="Chanfreau G."/>
            <person name="Chen C.L."/>
            <person name="Cognat V."/>
            <person name="Croft M.T."/>
            <person name="Dent R."/>
            <person name="Dutcher S."/>
            <person name="Fernandez E."/>
            <person name="Fukuzawa H."/>
            <person name="Gonzalez-Ballester D."/>
            <person name="Gonzalez-Halphen D."/>
            <person name="Hallmann A."/>
            <person name="Hanikenne M."/>
            <person name="Hippler M."/>
            <person name="Inwood W."/>
            <person name="Jabbari K."/>
            <person name="Kalanon M."/>
            <person name="Kuras R."/>
            <person name="Lefebvre P.A."/>
            <person name="Lemaire S.D."/>
            <person name="Lobanov A.V."/>
            <person name="Lohr M."/>
            <person name="Manuell A."/>
            <person name="Meier I."/>
            <person name="Mets L."/>
            <person name="Mittag M."/>
            <person name="Mittelmeier T."/>
            <person name="Moroney J.V."/>
            <person name="Moseley J."/>
            <person name="Napoli C."/>
            <person name="Nedelcu A.M."/>
            <person name="Niyogi K."/>
            <person name="Novoselov S.V."/>
            <person name="Paulsen I.T."/>
            <person name="Pazour G."/>
            <person name="Purton S."/>
            <person name="Ral J.P."/>
            <person name="Riano-Pachon D.M."/>
            <person name="Riekhof W."/>
            <person name="Rymarquis L."/>
            <person name="Schroda M."/>
            <person name="Stern D."/>
            <person name="Umen J."/>
            <person name="Willows R."/>
            <person name="Wilson N."/>
            <person name="Zimmer S.L."/>
            <person name="Allmer J."/>
            <person name="Balk J."/>
            <person name="Bisova K."/>
            <person name="Chen C.J."/>
            <person name="Elias M."/>
            <person name="Gendler K."/>
            <person name="Hauser C."/>
            <person name="Lamb M.R."/>
            <person name="Ledford H."/>
            <person name="Long J.C."/>
            <person name="Minagawa J."/>
            <person name="Page M.D."/>
            <person name="Pan J."/>
            <person name="Pootakham W."/>
            <person name="Roje S."/>
            <person name="Rose A."/>
            <person name="Stahlberg E."/>
            <person name="Terauchi A.M."/>
            <person name="Yang P."/>
            <person name="Ball S."/>
            <person name="Bowler C."/>
            <person name="Dieckmann C.L."/>
            <person name="Gladyshev V.N."/>
            <person name="Green P."/>
            <person name="Jorgensen R."/>
            <person name="Mayfield S."/>
            <person name="Mueller-Roeber B."/>
            <person name="Rajamani S."/>
            <person name="Sayre R.T."/>
            <person name="Brokstein P."/>
            <person name="Dubchak I."/>
            <person name="Goodstein D."/>
            <person name="Hornick L."/>
            <person name="Huang Y.W."/>
            <person name="Jhaveri J."/>
            <person name="Luo Y."/>
            <person name="Martinez D."/>
            <person name="Ngau W.C."/>
            <person name="Otillar B."/>
            <person name="Poliakov A."/>
            <person name="Porter A."/>
            <person name="Szajkowski L."/>
            <person name="Werner G."/>
            <person name="Zhou K."/>
            <person name="Grigoriev I.V."/>
            <person name="Rokhsar D.S."/>
            <person name="Grossman A.R."/>
        </authorList>
    </citation>
    <scope>NUCLEOTIDE SEQUENCE [LARGE SCALE GENOMIC DNA]</scope>
    <source>
        <strain evidence="3">CC-503</strain>
    </source>
</reference>
<dbReference type="STRING" id="3055.A0A2K3DHC4"/>
<accession>A0A2K3DHC4</accession>
<dbReference type="Gramene" id="PNW79938">
    <property type="protein sequence ID" value="PNW79938"/>
    <property type="gene ID" value="CHLRE_08g373000v5"/>
</dbReference>
<dbReference type="EMBL" id="CM008969">
    <property type="protein sequence ID" value="PNW79938.1"/>
    <property type="molecule type" value="Genomic_DNA"/>
</dbReference>
<dbReference type="GO" id="GO:0030149">
    <property type="term" value="P:sphingolipid catabolic process"/>
    <property type="evidence" value="ECO:0000318"/>
    <property type="project" value="GO_Central"/>
</dbReference>
<dbReference type="GO" id="GO:0071944">
    <property type="term" value="C:cell periphery"/>
    <property type="evidence" value="ECO:0000318"/>
    <property type="project" value="GO_Central"/>
</dbReference>
<feature type="region of interest" description="Disordered" evidence="1">
    <location>
        <begin position="603"/>
        <end position="626"/>
    </location>
</feature>
<dbReference type="GO" id="GO:0005783">
    <property type="term" value="C:endoplasmic reticulum"/>
    <property type="evidence" value="ECO:0000318"/>
    <property type="project" value="GO_Central"/>
</dbReference>
<dbReference type="GO" id="GO:0004620">
    <property type="term" value="F:phospholipase activity"/>
    <property type="evidence" value="ECO:0000318"/>
    <property type="project" value="GO_Central"/>
</dbReference>
<dbReference type="ExpressionAtlas" id="A0A2K3DHC4">
    <property type="expression patterns" value="baseline and differential"/>
</dbReference>
<organism evidence="2 3">
    <name type="scientific">Chlamydomonas reinhardtii</name>
    <name type="common">Chlamydomonas smithii</name>
    <dbReference type="NCBI Taxonomy" id="3055"/>
    <lineage>
        <taxon>Eukaryota</taxon>
        <taxon>Viridiplantae</taxon>
        <taxon>Chlorophyta</taxon>
        <taxon>core chlorophytes</taxon>
        <taxon>Chlorophyceae</taxon>
        <taxon>CS clade</taxon>
        <taxon>Chlamydomonadales</taxon>
        <taxon>Chlamydomonadaceae</taxon>
        <taxon>Chlamydomonas</taxon>
    </lineage>
</organism>
<dbReference type="OrthoDB" id="560500at2759"/>